<reference evidence="3 4" key="1">
    <citation type="journal article" date="2020" name="Genomics">
        <title>Complete, high-quality genomes from long-read metagenomic sequencing of two wolf lichen thalli reveals enigmatic genome architecture.</title>
        <authorList>
            <person name="McKenzie S.K."/>
            <person name="Walston R.F."/>
            <person name="Allen J.L."/>
        </authorList>
    </citation>
    <scope>NUCLEOTIDE SEQUENCE [LARGE SCALE GENOMIC DNA]</scope>
    <source>
        <strain evidence="3">WasteWater2</strain>
    </source>
</reference>
<name>A0A8H6FCS4_9LECA</name>
<feature type="chain" id="PRO_5034053765" description="Carboxylesterase type B domain-containing protein" evidence="1">
    <location>
        <begin position="19"/>
        <end position="208"/>
    </location>
</feature>
<organism evidence="3 4">
    <name type="scientific">Letharia columbiana</name>
    <dbReference type="NCBI Taxonomy" id="112416"/>
    <lineage>
        <taxon>Eukaryota</taxon>
        <taxon>Fungi</taxon>
        <taxon>Dikarya</taxon>
        <taxon>Ascomycota</taxon>
        <taxon>Pezizomycotina</taxon>
        <taxon>Lecanoromycetes</taxon>
        <taxon>OSLEUM clade</taxon>
        <taxon>Lecanoromycetidae</taxon>
        <taxon>Lecanorales</taxon>
        <taxon>Lecanorineae</taxon>
        <taxon>Parmeliaceae</taxon>
        <taxon>Letharia</taxon>
    </lineage>
</organism>
<evidence type="ECO:0000313" key="4">
    <source>
        <dbReference type="Proteomes" id="UP000578531"/>
    </source>
</evidence>
<sequence length="208" mass="23250">MTALFALCLFTLASSVCPHSLPTVDLDYEVHQAIAFNVGINPWSQAIPFRMHTDSPKTSGGYYKFLNIQYGEPPIGDLRITRSIPHQTKSSVINSESVERVCPQSNPFWPAVGGQWLSNYENGTTFPFEQINETVLTSKYSAMVLPEPEDPRISEDCLYLEVMVLQKFLMVLQIQPAPRTQAVRLFSSGSIEADTIPAPKRVSEIQLI</sequence>
<evidence type="ECO:0000313" key="3">
    <source>
        <dbReference type="EMBL" id="KAF6223129.1"/>
    </source>
</evidence>
<dbReference type="OrthoDB" id="408631at2759"/>
<dbReference type="GeneID" id="59294918"/>
<comment type="caution">
    <text evidence="3">The sequence shown here is derived from an EMBL/GenBank/DDBJ whole genome shotgun (WGS) entry which is preliminary data.</text>
</comment>
<gene>
    <name evidence="3" type="ORF">HO173_013291</name>
</gene>
<protein>
    <recommendedName>
        <fullName evidence="2">Carboxylesterase type B domain-containing protein</fullName>
    </recommendedName>
</protein>
<dbReference type="EMBL" id="JACCJC010000140">
    <property type="protein sequence ID" value="KAF6223129.1"/>
    <property type="molecule type" value="Genomic_DNA"/>
</dbReference>
<evidence type="ECO:0000256" key="1">
    <source>
        <dbReference type="SAM" id="SignalP"/>
    </source>
</evidence>
<dbReference type="SUPFAM" id="SSF53474">
    <property type="entry name" value="alpha/beta-Hydrolases"/>
    <property type="match status" value="1"/>
</dbReference>
<feature type="domain" description="Carboxylesterase type B" evidence="2">
    <location>
        <begin position="57"/>
        <end position="164"/>
    </location>
</feature>
<dbReference type="InterPro" id="IPR029058">
    <property type="entry name" value="AB_hydrolase_fold"/>
</dbReference>
<keyword evidence="4" id="KW-1185">Reference proteome</keyword>
<dbReference type="AlphaFoldDB" id="A0A8H6FCS4"/>
<dbReference type="RefSeq" id="XP_037158003.1">
    <property type="nucleotide sequence ID" value="XM_037315114.1"/>
</dbReference>
<dbReference type="Gene3D" id="3.40.50.1820">
    <property type="entry name" value="alpha/beta hydrolase"/>
    <property type="match status" value="1"/>
</dbReference>
<dbReference type="InterPro" id="IPR002018">
    <property type="entry name" value="CarbesteraseB"/>
</dbReference>
<evidence type="ECO:0000259" key="2">
    <source>
        <dbReference type="Pfam" id="PF00135"/>
    </source>
</evidence>
<feature type="signal peptide" evidence="1">
    <location>
        <begin position="1"/>
        <end position="18"/>
    </location>
</feature>
<dbReference type="Proteomes" id="UP000578531">
    <property type="component" value="Unassembled WGS sequence"/>
</dbReference>
<dbReference type="Pfam" id="PF00135">
    <property type="entry name" value="COesterase"/>
    <property type="match status" value="1"/>
</dbReference>
<accession>A0A8H6FCS4</accession>
<proteinExistence type="predicted"/>
<keyword evidence="1" id="KW-0732">Signal</keyword>